<dbReference type="OrthoDB" id="9966538at2"/>
<keyword evidence="2" id="KW-1185">Reference proteome</keyword>
<accession>A0A0W0WEI5</accession>
<gene>
    <name evidence="1" type="ORF">Lmac_0443</name>
</gene>
<evidence type="ECO:0000313" key="1">
    <source>
        <dbReference type="EMBL" id="KTD30627.1"/>
    </source>
</evidence>
<dbReference type="Gene3D" id="3.80.10.10">
    <property type="entry name" value="Ribonuclease Inhibitor"/>
    <property type="match status" value="1"/>
</dbReference>
<organism evidence="1 2">
    <name type="scientific">Legionella maceachernii</name>
    <dbReference type="NCBI Taxonomy" id="466"/>
    <lineage>
        <taxon>Bacteria</taxon>
        <taxon>Pseudomonadati</taxon>
        <taxon>Pseudomonadota</taxon>
        <taxon>Gammaproteobacteria</taxon>
        <taxon>Legionellales</taxon>
        <taxon>Legionellaceae</taxon>
        <taxon>Legionella</taxon>
    </lineage>
</organism>
<dbReference type="PATRIC" id="fig|466.6.peg.470"/>
<sequence>MKFSLSRNTIYSPDFDAQLERFILDTNPGTVAVDLWNVDAESQKRCFTSFQKIVNERQSKIALSIDLSSPHDVIEAIFTMIEGNPNINQLDFKGSPAQKAVDLITNALTQSGSCIEALSFEIGPNEVFSPLAQTLRANRTLTQLKITYSMLFHGWKVLNPIFQALTNDALDEDKNAANSSVQALHLKRFDISSEADAKALNLMLEKNHSISDFKFTDSDTSDFFKLKSGLVKNTQLLELSLKGCFISAGDLPKMASCLPPRLKVLNLSNLKGFVRPRALIEDLMSLIKECQTKNLSLHIIFNGNHLASEIGFYREDLKELLLSSGNDSNVSLECDAITEIMAYKRNQCVTFFEVLAKAYDETMENQYLAPTA</sequence>
<proteinExistence type="predicted"/>
<dbReference type="SUPFAM" id="SSF52047">
    <property type="entry name" value="RNI-like"/>
    <property type="match status" value="1"/>
</dbReference>
<protein>
    <submittedName>
        <fullName evidence="1">Uncharacterized protein</fullName>
    </submittedName>
</protein>
<evidence type="ECO:0000313" key="2">
    <source>
        <dbReference type="Proteomes" id="UP000054908"/>
    </source>
</evidence>
<dbReference type="EMBL" id="LNYL01000010">
    <property type="protein sequence ID" value="KTD30627.1"/>
    <property type="molecule type" value="Genomic_DNA"/>
</dbReference>
<dbReference type="RefSeq" id="WP_058451271.1">
    <property type="nucleotide sequence ID" value="NZ_CAAAIB010000005.1"/>
</dbReference>
<name>A0A0W0WEI5_9GAMM</name>
<comment type="caution">
    <text evidence="1">The sequence shown here is derived from an EMBL/GenBank/DDBJ whole genome shotgun (WGS) entry which is preliminary data.</text>
</comment>
<dbReference type="AlphaFoldDB" id="A0A0W0WEI5"/>
<reference evidence="1 2" key="1">
    <citation type="submission" date="2015-11" db="EMBL/GenBank/DDBJ databases">
        <title>Genomic analysis of 38 Legionella species identifies large and diverse effector repertoires.</title>
        <authorList>
            <person name="Burstein D."/>
            <person name="Amaro F."/>
            <person name="Zusman T."/>
            <person name="Lifshitz Z."/>
            <person name="Cohen O."/>
            <person name="Gilbert J.A."/>
            <person name="Pupko T."/>
            <person name="Shuman H.A."/>
            <person name="Segal G."/>
        </authorList>
    </citation>
    <scope>NUCLEOTIDE SEQUENCE [LARGE SCALE GENOMIC DNA]</scope>
    <source>
        <strain evidence="1 2">PX-1-G2-E2</strain>
    </source>
</reference>
<dbReference type="STRING" id="466.Lmac_0443"/>
<dbReference type="Proteomes" id="UP000054908">
    <property type="component" value="Unassembled WGS sequence"/>
</dbReference>
<dbReference type="InterPro" id="IPR032675">
    <property type="entry name" value="LRR_dom_sf"/>
</dbReference>